<organism evidence="2 3">
    <name type="scientific">Jeotgalibacillus salarius</name>
    <dbReference type="NCBI Taxonomy" id="546023"/>
    <lineage>
        <taxon>Bacteria</taxon>
        <taxon>Bacillati</taxon>
        <taxon>Bacillota</taxon>
        <taxon>Bacilli</taxon>
        <taxon>Bacillales</taxon>
        <taxon>Caryophanaceae</taxon>
        <taxon>Jeotgalibacillus</taxon>
    </lineage>
</organism>
<dbReference type="InterPro" id="IPR017946">
    <property type="entry name" value="PLC-like_Pdiesterase_TIM-brl"/>
</dbReference>
<dbReference type="PROSITE" id="PS51704">
    <property type="entry name" value="GP_PDE"/>
    <property type="match status" value="1"/>
</dbReference>
<dbReference type="PANTHER" id="PTHR46211">
    <property type="entry name" value="GLYCEROPHOSPHORYL DIESTER PHOSPHODIESTERASE"/>
    <property type="match status" value="1"/>
</dbReference>
<dbReference type="AlphaFoldDB" id="A0A4Y8LKU3"/>
<accession>A0A4Y8LKU3</accession>
<dbReference type="GO" id="GO:0008081">
    <property type="term" value="F:phosphoric diester hydrolase activity"/>
    <property type="evidence" value="ECO:0007669"/>
    <property type="project" value="InterPro"/>
</dbReference>
<dbReference type="GO" id="GO:0006629">
    <property type="term" value="P:lipid metabolic process"/>
    <property type="evidence" value="ECO:0007669"/>
    <property type="project" value="InterPro"/>
</dbReference>
<comment type="caution">
    <text evidence="2">The sequence shown here is derived from an EMBL/GenBank/DDBJ whole genome shotgun (WGS) entry which is preliminary data.</text>
</comment>
<feature type="domain" description="GP-PDE" evidence="1">
    <location>
        <begin position="2"/>
        <end position="234"/>
    </location>
</feature>
<reference evidence="2 3" key="1">
    <citation type="submission" date="2019-03" db="EMBL/GenBank/DDBJ databases">
        <authorList>
            <person name="Yang Y."/>
        </authorList>
    </citation>
    <scope>NUCLEOTIDE SEQUENCE [LARGE SCALE GENOMIC DNA]</scope>
    <source>
        <strain evidence="2 3">ASL-1</strain>
    </source>
</reference>
<sequence>MSNIFAHRGSSGKYPENTMLAFKKAEKTGCYGIELDVQMSKDRECFVIHDETVNRTTNGRGYIKDKTLKEIKKFSIKSGWLKKERIPLLDEVLEWAQHNSLIINIELKNDKIRYEGMEELVVQKVAKFNLEERVIFSTFNLQSVRKLKELTNSEVAALYSKKGTNPLLLAQSTGADAIHANQRVMTEKLMKDCQQNGVPVRLYTLNKPVAIEKWIQAGLNGVITDYPELAEQLKKKRAVKA</sequence>
<keyword evidence="3" id="KW-1185">Reference proteome</keyword>
<dbReference type="Proteomes" id="UP000297776">
    <property type="component" value="Unassembled WGS sequence"/>
</dbReference>
<dbReference type="PANTHER" id="PTHR46211:SF1">
    <property type="entry name" value="GLYCEROPHOSPHODIESTER PHOSPHODIESTERASE, CYTOPLASMIC"/>
    <property type="match status" value="1"/>
</dbReference>
<evidence type="ECO:0000313" key="2">
    <source>
        <dbReference type="EMBL" id="TFE03182.1"/>
    </source>
</evidence>
<dbReference type="Pfam" id="PF03009">
    <property type="entry name" value="GDPD"/>
    <property type="match status" value="1"/>
</dbReference>
<dbReference type="SUPFAM" id="SSF51695">
    <property type="entry name" value="PLC-like phosphodiesterases"/>
    <property type="match status" value="1"/>
</dbReference>
<dbReference type="RefSeq" id="WP_134380314.1">
    <property type="nucleotide sequence ID" value="NZ_SORX01000002.1"/>
</dbReference>
<name>A0A4Y8LKU3_9BACL</name>
<proteinExistence type="predicted"/>
<evidence type="ECO:0000259" key="1">
    <source>
        <dbReference type="PROSITE" id="PS51704"/>
    </source>
</evidence>
<protein>
    <submittedName>
        <fullName evidence="2">Glycerophosphodiester phosphodiesterase</fullName>
    </submittedName>
</protein>
<gene>
    <name evidence="2" type="ORF">E2626_05040</name>
</gene>
<dbReference type="EMBL" id="SORX01000002">
    <property type="protein sequence ID" value="TFE03182.1"/>
    <property type="molecule type" value="Genomic_DNA"/>
</dbReference>
<evidence type="ECO:0000313" key="3">
    <source>
        <dbReference type="Proteomes" id="UP000297776"/>
    </source>
</evidence>
<dbReference type="OrthoDB" id="384721at2"/>
<dbReference type="InterPro" id="IPR030395">
    <property type="entry name" value="GP_PDE_dom"/>
</dbReference>
<dbReference type="Gene3D" id="3.20.20.190">
    <property type="entry name" value="Phosphatidylinositol (PI) phosphodiesterase"/>
    <property type="match status" value="1"/>
</dbReference>
<dbReference type="CDD" id="cd08563">
    <property type="entry name" value="GDPD_TtGDE_like"/>
    <property type="match status" value="1"/>
</dbReference>